<evidence type="ECO:0000256" key="11">
    <source>
        <dbReference type="ARBA" id="ARBA00023136"/>
    </source>
</evidence>
<dbReference type="FunFam" id="3.90.550.50:FF:000001">
    <property type="entry name" value="Hexosyltransferase"/>
    <property type="match status" value="1"/>
</dbReference>
<dbReference type="GO" id="GO:0008499">
    <property type="term" value="F:N-acetyl-beta-D-glucosaminide beta-(1,3)-galactosyltransferase activity"/>
    <property type="evidence" value="ECO:0007669"/>
    <property type="project" value="TreeGrafter"/>
</dbReference>
<comment type="caution">
    <text evidence="14">The sequence shown here is derived from an EMBL/GenBank/DDBJ whole genome shotgun (WGS) entry which is preliminary data.</text>
</comment>
<evidence type="ECO:0000313" key="14">
    <source>
        <dbReference type="EMBL" id="KAF3858708.1"/>
    </source>
</evidence>
<dbReference type="Proteomes" id="UP000518266">
    <property type="component" value="Unassembled WGS sequence"/>
</dbReference>
<evidence type="ECO:0000256" key="7">
    <source>
        <dbReference type="ARBA" id="ARBA00022968"/>
    </source>
</evidence>
<proteinExistence type="inferred from homology"/>
<keyword evidence="4" id="KW-0328">Glycosyltransferase</keyword>
<accession>A0A7J5ZEC1</accession>
<comment type="similarity">
    <text evidence="3">Belongs to the glycosyltransferase 31 family.</text>
</comment>
<evidence type="ECO:0000256" key="4">
    <source>
        <dbReference type="ARBA" id="ARBA00022676"/>
    </source>
</evidence>
<feature type="region of interest" description="Disordered" evidence="13">
    <location>
        <begin position="270"/>
        <end position="313"/>
    </location>
</feature>
<feature type="region of interest" description="Disordered" evidence="13">
    <location>
        <begin position="162"/>
        <end position="184"/>
    </location>
</feature>
<evidence type="ECO:0000256" key="1">
    <source>
        <dbReference type="ARBA" id="ARBA00004323"/>
    </source>
</evidence>
<gene>
    <name evidence="14" type="ORF">F7725_011909</name>
</gene>
<keyword evidence="9" id="KW-0333">Golgi apparatus</keyword>
<keyword evidence="10" id="KW-0443">Lipid metabolism</keyword>
<keyword evidence="6" id="KW-0812">Transmembrane</keyword>
<organism evidence="14 15">
    <name type="scientific">Dissostichus mawsoni</name>
    <name type="common">Antarctic cod</name>
    <dbReference type="NCBI Taxonomy" id="36200"/>
    <lineage>
        <taxon>Eukaryota</taxon>
        <taxon>Metazoa</taxon>
        <taxon>Chordata</taxon>
        <taxon>Craniata</taxon>
        <taxon>Vertebrata</taxon>
        <taxon>Euteleostomi</taxon>
        <taxon>Actinopterygii</taxon>
        <taxon>Neopterygii</taxon>
        <taxon>Teleostei</taxon>
        <taxon>Neoteleostei</taxon>
        <taxon>Acanthomorphata</taxon>
        <taxon>Eupercaria</taxon>
        <taxon>Perciformes</taxon>
        <taxon>Notothenioidei</taxon>
        <taxon>Nototheniidae</taxon>
        <taxon>Dissostichus</taxon>
    </lineage>
</organism>
<keyword evidence="12" id="KW-0325">Glycoprotein</keyword>
<sequence length="742" mass="82504">MCFFKRGKEQHCLSRDVPTPDDAKPIYDTVWYLLTLDYISLMGKEQHCLSRDVPTPDDAKPIYDTVWYLLTLDYISLMLLPAALSSIPHSQHYKMISRTAVIRGVQRKVVLEEVKEEVHEMRIKMDNGMAKLDRGGLERVIVFFPGMDAVIWAQNRSNSAQFSERNTDLDAGPAEALESGPSGRMLLPAKHNNTKGMGVNTNRSVAQHPPLFNRAGSNSSRDGVTWWESVTPPSLELPFRAQQSTTACTSSSSPAAAAASFTRLADNTAESAVNEPTFKPNANMSSPEKDAVYSPQGDPSVHNTLAANTSQSRLGRWRQEMPYDRHGERERGPDVGFIRLFLLGKNDGELGLLQQKMLEAESRRYHDIIQQDFLDSYKNLTYKTLMGMNWVAIHCPEAGYVMKTDSDMFVNTENLVYKLLRPEQQLRKNYFTGNNMRNFAPNRNKDSKWYMPPELYPGDKYPTFCSGTGYVFSGDLAMKIYRASLRIRHLQLEDVYVGVCLAKLRIEPTPPPNEFLFNHWRVSYSSCKMVVLVPHPLSADNVSGHIHFCVHEAPLLQGDVIVQICFDDISATIPDLVSLHDALFVALQTGGQALLIQTHSLFILKRKPIAAAATAVLMDVPGTTLLRDELTSTATTKRLATGTTFWGQDHNTQSQGEQGRVECDGSPLLREPFDLLYHLSTSALLQHGEQGSGVFHADAPLLSGSVYVSLRAIAQEAAQRAKTECSPRCTGTSGTPGKLSAG</sequence>
<evidence type="ECO:0000313" key="15">
    <source>
        <dbReference type="Proteomes" id="UP000518266"/>
    </source>
</evidence>
<dbReference type="Gene3D" id="3.90.550.50">
    <property type="match status" value="1"/>
</dbReference>
<dbReference type="EMBL" id="JAAKFY010000004">
    <property type="protein sequence ID" value="KAF3858708.1"/>
    <property type="molecule type" value="Genomic_DNA"/>
</dbReference>
<keyword evidence="7" id="KW-0735">Signal-anchor</keyword>
<dbReference type="GO" id="GO:0006629">
    <property type="term" value="P:lipid metabolic process"/>
    <property type="evidence" value="ECO:0007669"/>
    <property type="project" value="UniProtKB-KW"/>
</dbReference>
<dbReference type="GO" id="GO:0006493">
    <property type="term" value="P:protein O-linked glycosylation"/>
    <property type="evidence" value="ECO:0007669"/>
    <property type="project" value="TreeGrafter"/>
</dbReference>
<evidence type="ECO:0000256" key="2">
    <source>
        <dbReference type="ARBA" id="ARBA00004922"/>
    </source>
</evidence>
<keyword evidence="5" id="KW-0808">Transferase</keyword>
<evidence type="ECO:0000256" key="12">
    <source>
        <dbReference type="ARBA" id="ARBA00023180"/>
    </source>
</evidence>
<dbReference type="OrthoDB" id="5512589at2759"/>
<protein>
    <submittedName>
        <fullName evidence="14">Uncharacterized protein</fullName>
    </submittedName>
</protein>
<dbReference type="GO" id="GO:0000139">
    <property type="term" value="C:Golgi membrane"/>
    <property type="evidence" value="ECO:0007669"/>
    <property type="project" value="UniProtKB-SubCell"/>
</dbReference>
<feature type="compositionally biased region" description="Polar residues" evidence="13">
    <location>
        <begin position="301"/>
        <end position="313"/>
    </location>
</feature>
<reference evidence="14 15" key="1">
    <citation type="submission" date="2020-03" db="EMBL/GenBank/DDBJ databases">
        <title>Dissostichus mawsoni Genome sequencing and assembly.</title>
        <authorList>
            <person name="Park H."/>
        </authorList>
    </citation>
    <scope>NUCLEOTIDE SEQUENCE [LARGE SCALE GENOMIC DNA]</scope>
    <source>
        <strain evidence="14">DM0001</strain>
        <tissue evidence="14">Muscle</tissue>
    </source>
</reference>
<keyword evidence="15" id="KW-1185">Reference proteome</keyword>
<evidence type="ECO:0000256" key="13">
    <source>
        <dbReference type="SAM" id="MobiDB-lite"/>
    </source>
</evidence>
<name>A0A7J5ZEC1_DISMA</name>
<feature type="region of interest" description="Disordered" evidence="13">
    <location>
        <begin position="721"/>
        <end position="742"/>
    </location>
</feature>
<dbReference type="AlphaFoldDB" id="A0A7J5ZEC1"/>
<evidence type="ECO:0000256" key="8">
    <source>
        <dbReference type="ARBA" id="ARBA00022989"/>
    </source>
</evidence>
<dbReference type="InterPro" id="IPR002659">
    <property type="entry name" value="Glyco_trans_31"/>
</dbReference>
<dbReference type="Pfam" id="PF01762">
    <property type="entry name" value="Galactosyl_T"/>
    <property type="match status" value="1"/>
</dbReference>
<evidence type="ECO:0000256" key="5">
    <source>
        <dbReference type="ARBA" id="ARBA00022679"/>
    </source>
</evidence>
<evidence type="ECO:0000256" key="3">
    <source>
        <dbReference type="ARBA" id="ARBA00008661"/>
    </source>
</evidence>
<evidence type="ECO:0000256" key="10">
    <source>
        <dbReference type="ARBA" id="ARBA00023098"/>
    </source>
</evidence>
<keyword evidence="8" id="KW-1133">Transmembrane helix</keyword>
<keyword evidence="11" id="KW-0472">Membrane</keyword>
<dbReference type="PANTHER" id="PTHR11214">
    <property type="entry name" value="BETA-1,3-N-ACETYLGLUCOSAMINYLTRANSFERASE"/>
    <property type="match status" value="1"/>
</dbReference>
<evidence type="ECO:0000256" key="9">
    <source>
        <dbReference type="ARBA" id="ARBA00023034"/>
    </source>
</evidence>
<dbReference type="PANTHER" id="PTHR11214:SF19">
    <property type="entry name" value="BETA-1,3-GALACTOSYLTRANSFERASE 2"/>
    <property type="match status" value="1"/>
</dbReference>
<comment type="subcellular location">
    <subcellularLocation>
        <location evidence="1">Golgi apparatus membrane</location>
        <topology evidence="1">Single-pass type II membrane protein</topology>
    </subcellularLocation>
</comment>
<evidence type="ECO:0000256" key="6">
    <source>
        <dbReference type="ARBA" id="ARBA00022692"/>
    </source>
</evidence>
<comment type="pathway">
    <text evidence="2">Protein modification; protein glycosylation.</text>
</comment>